<keyword evidence="2" id="KW-1185">Reference proteome</keyword>
<sequence length="94" mass="11040">MSQKSESKLKSRRRKRREVEPLKVNLTVAVRFGEDDEDRVVLLDDREVHMIGSIFRYRDKIARYTVTGLFRAAMLQPKVAAKLVPALRTRRKKN</sequence>
<protein>
    <submittedName>
        <fullName evidence="1">Uncharacterized protein</fullName>
    </submittedName>
</protein>
<organism evidence="1 2">
    <name type="scientific">Oceanococcus atlanticus</name>
    <dbReference type="NCBI Taxonomy" id="1317117"/>
    <lineage>
        <taxon>Bacteria</taxon>
        <taxon>Pseudomonadati</taxon>
        <taxon>Pseudomonadota</taxon>
        <taxon>Gammaproteobacteria</taxon>
        <taxon>Chromatiales</taxon>
        <taxon>Oceanococcaceae</taxon>
        <taxon>Oceanococcus</taxon>
    </lineage>
</organism>
<dbReference type="OrthoDB" id="7067741at2"/>
<dbReference type="Proteomes" id="UP000192342">
    <property type="component" value="Unassembled WGS sequence"/>
</dbReference>
<accession>A0A1Y1SC45</accession>
<reference evidence="1 2" key="1">
    <citation type="submission" date="2013-04" db="EMBL/GenBank/DDBJ databases">
        <title>Oceanococcus atlanticus 22II-S10r2 Genome Sequencing.</title>
        <authorList>
            <person name="Lai Q."/>
            <person name="Li G."/>
            <person name="Shao Z."/>
        </authorList>
    </citation>
    <scope>NUCLEOTIDE SEQUENCE [LARGE SCALE GENOMIC DNA]</scope>
    <source>
        <strain evidence="1 2">22II-S10r2</strain>
    </source>
</reference>
<dbReference type="AlphaFoldDB" id="A0A1Y1SC45"/>
<dbReference type="RefSeq" id="WP_083562378.1">
    <property type="nucleotide sequence ID" value="NZ_AQQV01000003.1"/>
</dbReference>
<name>A0A1Y1SC45_9GAMM</name>
<dbReference type="EMBL" id="AQQV01000003">
    <property type="protein sequence ID" value="ORE86209.1"/>
    <property type="molecule type" value="Genomic_DNA"/>
</dbReference>
<dbReference type="STRING" id="1317117.ATO7_12968"/>
<evidence type="ECO:0000313" key="2">
    <source>
        <dbReference type="Proteomes" id="UP000192342"/>
    </source>
</evidence>
<evidence type="ECO:0000313" key="1">
    <source>
        <dbReference type="EMBL" id="ORE86209.1"/>
    </source>
</evidence>
<comment type="caution">
    <text evidence="1">The sequence shown here is derived from an EMBL/GenBank/DDBJ whole genome shotgun (WGS) entry which is preliminary data.</text>
</comment>
<gene>
    <name evidence="1" type="ORF">ATO7_12968</name>
</gene>
<proteinExistence type="predicted"/>